<dbReference type="InterPro" id="IPR029069">
    <property type="entry name" value="HotDog_dom_sf"/>
</dbReference>
<dbReference type="RefSeq" id="WP_024895474.1">
    <property type="nucleotide sequence ID" value="NZ_JABBDW010000017.1"/>
</dbReference>
<protein>
    <submittedName>
        <fullName evidence="1">3-hydroxylacyl-ACP dehydratase</fullName>
    </submittedName>
</protein>
<sequence length="161" mass="17572">MPLDRQWIGGHIPHQGQMHLLEAVEQWDENTITCRATSHRSETLPLRAHGRLGAACGIEYAAQSMAVHNALSCPKTGESDTTHLGYLISVREVALHVSRLDDIACDIKIKAEKLADKGNVLYHFTVMAANCVLLEGRAALLLGVNKPAAEPFLQSPLTTLE</sequence>
<accession>A0A1C2JDB8</accession>
<name>A0A1C2JDB8_ACITH</name>
<dbReference type="EMBL" id="LWSA01000203">
    <property type="protein sequence ID" value="OCX70171.1"/>
    <property type="molecule type" value="Genomic_DNA"/>
</dbReference>
<evidence type="ECO:0000313" key="2">
    <source>
        <dbReference type="Proteomes" id="UP000094893"/>
    </source>
</evidence>
<dbReference type="Pfam" id="PF22817">
    <property type="entry name" value="ApeP-like"/>
    <property type="match status" value="1"/>
</dbReference>
<dbReference type="STRING" id="930.GCA_002079865_02512"/>
<gene>
    <name evidence="1" type="ORF">A6P07_15140</name>
</gene>
<dbReference type="Proteomes" id="UP000094893">
    <property type="component" value="Unassembled WGS sequence"/>
</dbReference>
<comment type="caution">
    <text evidence="1">The sequence shown here is derived from an EMBL/GenBank/DDBJ whole genome shotgun (WGS) entry which is preliminary data.</text>
</comment>
<dbReference type="InterPro" id="IPR016776">
    <property type="entry name" value="ApeP-like_dehydratase"/>
</dbReference>
<dbReference type="AlphaFoldDB" id="A0A1C2JDB8"/>
<reference evidence="1 2" key="1">
    <citation type="journal article" date="2016" name="Int. J. Mol. Sci.">
        <title>Comparative genomics of the extreme acidophile Acidithiobacillus thiooxidans reveals intraspecific divergence and niche adaptation.</title>
        <authorList>
            <person name="Zhang X."/>
            <person name="Feng X."/>
            <person name="Tao J."/>
            <person name="Ma L."/>
            <person name="Xiao Y."/>
            <person name="Liang Y."/>
            <person name="Liu X."/>
            <person name="Yin H."/>
        </authorList>
    </citation>
    <scope>NUCLEOTIDE SEQUENCE [LARGE SCALE GENOMIC DNA]</scope>
    <source>
        <strain evidence="1 2">A02</strain>
    </source>
</reference>
<organism evidence="1 2">
    <name type="scientific">Acidithiobacillus thiooxidans</name>
    <name type="common">Thiobacillus thiooxidans</name>
    <dbReference type="NCBI Taxonomy" id="930"/>
    <lineage>
        <taxon>Bacteria</taxon>
        <taxon>Pseudomonadati</taxon>
        <taxon>Pseudomonadota</taxon>
        <taxon>Acidithiobacillia</taxon>
        <taxon>Acidithiobacillales</taxon>
        <taxon>Acidithiobacillaceae</taxon>
        <taxon>Acidithiobacillus</taxon>
    </lineage>
</organism>
<dbReference type="SUPFAM" id="SSF54637">
    <property type="entry name" value="Thioesterase/thiol ester dehydrase-isomerase"/>
    <property type="match status" value="1"/>
</dbReference>
<proteinExistence type="predicted"/>
<evidence type="ECO:0000313" key="1">
    <source>
        <dbReference type="EMBL" id="OCX70171.1"/>
    </source>
</evidence>
<dbReference type="Gene3D" id="3.10.129.10">
    <property type="entry name" value="Hotdog Thioesterase"/>
    <property type="match status" value="1"/>
</dbReference>